<dbReference type="InterPro" id="IPR024108">
    <property type="entry name" value="Tyr-tRNA-ligase_bac_2"/>
</dbReference>
<keyword evidence="8 10" id="KW-0030">Aminoacyl-tRNA synthetase</keyword>
<dbReference type="PROSITE" id="PS00178">
    <property type="entry name" value="AA_TRNA_LIGASE_I"/>
    <property type="match status" value="1"/>
</dbReference>
<dbReference type="GO" id="GO:0005829">
    <property type="term" value="C:cytosol"/>
    <property type="evidence" value="ECO:0007669"/>
    <property type="project" value="TreeGrafter"/>
</dbReference>
<dbReference type="GeneID" id="77006278"/>
<keyword evidence="3 10" id="KW-0436">Ligase</keyword>
<dbReference type="InterPro" id="IPR024088">
    <property type="entry name" value="Tyr-tRNA-ligase_bac-type"/>
</dbReference>
<comment type="subunit">
    <text evidence="1 10">Homodimer.</text>
</comment>
<dbReference type="HOGENOM" id="CLU_024003_5_0_9"/>
<dbReference type="InterPro" id="IPR014729">
    <property type="entry name" value="Rossmann-like_a/b/a_fold"/>
</dbReference>
<evidence type="ECO:0000256" key="10">
    <source>
        <dbReference type="HAMAP-Rule" id="MF_02007"/>
    </source>
</evidence>
<dbReference type="AlphaFoldDB" id="A0A090ZGP6"/>
<dbReference type="EC" id="6.1.1.1" evidence="10"/>
<dbReference type="GO" id="GO:0005524">
    <property type="term" value="F:ATP binding"/>
    <property type="evidence" value="ECO:0007669"/>
    <property type="project" value="UniProtKB-UniRule"/>
</dbReference>
<dbReference type="Pfam" id="PF00579">
    <property type="entry name" value="tRNA-synt_1b"/>
    <property type="match status" value="1"/>
</dbReference>
<keyword evidence="2 10" id="KW-0963">Cytoplasm</keyword>
<dbReference type="PATRIC" id="fig|44252.3.peg.2053"/>
<evidence type="ECO:0000256" key="1">
    <source>
        <dbReference type="ARBA" id="ARBA00011738"/>
    </source>
</evidence>
<evidence type="ECO:0000313" key="14">
    <source>
        <dbReference type="Proteomes" id="UP000029278"/>
    </source>
</evidence>
<reference evidence="13 14" key="1">
    <citation type="submission" date="2014-04" db="EMBL/GenBank/DDBJ databases">
        <authorList>
            <person name="Bishop-Lilly K.A."/>
            <person name="Broomall S.M."/>
            <person name="Chain P.S."/>
            <person name="Chertkov O."/>
            <person name="Coyne S.R."/>
            <person name="Daligault H.E."/>
            <person name="Davenport K.W."/>
            <person name="Erkkila T."/>
            <person name="Frey K.G."/>
            <person name="Gibbons H.S."/>
            <person name="Gu W."/>
            <person name="Jaissle J."/>
            <person name="Johnson S.L."/>
            <person name="Koroleva G.I."/>
            <person name="Ladner J.T."/>
            <person name="Lo C.-C."/>
            <person name="Minogue T.D."/>
            <person name="Munk C."/>
            <person name="Palacios G.F."/>
            <person name="Redden C.L."/>
            <person name="Rosenzweig C.N."/>
            <person name="Scholz M.B."/>
            <person name="Teshima H."/>
            <person name="Xu Y."/>
        </authorList>
    </citation>
    <scope>NUCLEOTIDE SEQUENCE [LARGE SCALE GENOMIC DNA]</scope>
    <source>
        <strain evidence="13 14">8244</strain>
    </source>
</reference>
<dbReference type="InterPro" id="IPR001412">
    <property type="entry name" value="aa-tRNA-synth_I_CS"/>
</dbReference>
<dbReference type="InterPro" id="IPR002307">
    <property type="entry name" value="Tyr-tRNA-ligase"/>
</dbReference>
<evidence type="ECO:0000256" key="8">
    <source>
        <dbReference type="ARBA" id="ARBA00023146"/>
    </source>
</evidence>
<dbReference type="SUPFAM" id="SSF55174">
    <property type="entry name" value="Alpha-L RNA-binding motif"/>
    <property type="match status" value="1"/>
</dbReference>
<dbReference type="NCBIfam" id="TIGR00234">
    <property type="entry name" value="tyrS"/>
    <property type="match status" value="1"/>
</dbReference>
<dbReference type="PROSITE" id="PS50889">
    <property type="entry name" value="S4"/>
    <property type="match status" value="1"/>
</dbReference>
<comment type="subcellular location">
    <subcellularLocation>
        <location evidence="10">Cytoplasm</location>
    </subcellularLocation>
</comment>
<evidence type="ECO:0000256" key="7">
    <source>
        <dbReference type="ARBA" id="ARBA00022917"/>
    </source>
</evidence>
<dbReference type="PRINTS" id="PR01040">
    <property type="entry name" value="TRNASYNTHTYR"/>
</dbReference>
<dbReference type="RefSeq" id="WP_036621543.1">
    <property type="nucleotide sequence ID" value="NZ_JAKOBR010000082.1"/>
</dbReference>
<evidence type="ECO:0000256" key="5">
    <source>
        <dbReference type="ARBA" id="ARBA00022840"/>
    </source>
</evidence>
<dbReference type="HAMAP" id="MF_02007">
    <property type="entry name" value="Tyr_tRNA_synth_type2"/>
    <property type="match status" value="1"/>
</dbReference>
<accession>A0A090ZGP6</accession>
<protein>
    <recommendedName>
        <fullName evidence="10">Tyrosine--tRNA ligase</fullName>
        <ecNumber evidence="10">6.1.1.1</ecNumber>
    </recommendedName>
    <alternativeName>
        <fullName evidence="10">Tyrosyl-tRNA synthetase</fullName>
        <shortName evidence="10">TyrRS</shortName>
    </alternativeName>
</protein>
<dbReference type="STRING" id="44252.DJ90_3558"/>
<gene>
    <name evidence="10 13" type="primary">tyrS</name>
    <name evidence="13" type="ORF">DJ90_3558</name>
</gene>
<comment type="function">
    <text evidence="10">Catalyzes the attachment of tyrosine to tRNA(Tyr) in a two-step reaction: tyrosine is first activated by ATP to form Tyr-AMP and then transferred to the acceptor end of tRNA(Tyr).</text>
</comment>
<dbReference type="PANTHER" id="PTHR11766:SF1">
    <property type="entry name" value="TYROSINE--TRNA LIGASE"/>
    <property type="match status" value="1"/>
</dbReference>
<dbReference type="InterPro" id="IPR054608">
    <property type="entry name" value="SYY-like_C"/>
</dbReference>
<comment type="catalytic activity">
    <reaction evidence="9 10">
        <text>tRNA(Tyr) + L-tyrosine + ATP = L-tyrosyl-tRNA(Tyr) + AMP + diphosphate + H(+)</text>
        <dbReference type="Rhea" id="RHEA:10220"/>
        <dbReference type="Rhea" id="RHEA-COMP:9706"/>
        <dbReference type="Rhea" id="RHEA-COMP:9707"/>
        <dbReference type="ChEBI" id="CHEBI:15378"/>
        <dbReference type="ChEBI" id="CHEBI:30616"/>
        <dbReference type="ChEBI" id="CHEBI:33019"/>
        <dbReference type="ChEBI" id="CHEBI:58315"/>
        <dbReference type="ChEBI" id="CHEBI:78442"/>
        <dbReference type="ChEBI" id="CHEBI:78536"/>
        <dbReference type="ChEBI" id="CHEBI:456215"/>
        <dbReference type="EC" id="6.1.1.1"/>
    </reaction>
</comment>
<feature type="domain" description="RNA-binding S4" evidence="12">
    <location>
        <begin position="355"/>
        <end position="415"/>
    </location>
</feature>
<evidence type="ECO:0000313" key="13">
    <source>
        <dbReference type="EMBL" id="KFN09822.1"/>
    </source>
</evidence>
<dbReference type="CDD" id="cd00805">
    <property type="entry name" value="TyrRS_core"/>
    <property type="match status" value="1"/>
</dbReference>
<proteinExistence type="inferred from homology"/>
<comment type="similarity">
    <text evidence="10">Belongs to the class-I aminoacyl-tRNA synthetase family. TyrS type 2 subfamily.</text>
</comment>
<dbReference type="FunFam" id="1.10.240.10:FF:000006">
    <property type="entry name" value="Tyrosine--tRNA ligase"/>
    <property type="match status" value="1"/>
</dbReference>
<keyword evidence="7 10" id="KW-0648">Protein biosynthesis</keyword>
<dbReference type="FunFam" id="3.40.50.620:FF:000061">
    <property type="entry name" value="Tyrosine--tRNA ligase"/>
    <property type="match status" value="1"/>
</dbReference>
<keyword evidence="5 10" id="KW-0067">ATP-binding</keyword>
<evidence type="ECO:0000256" key="6">
    <source>
        <dbReference type="ARBA" id="ARBA00022884"/>
    </source>
</evidence>
<dbReference type="FunFam" id="3.10.290.10:FF:000022">
    <property type="entry name" value="Tyrosine--tRNA ligase"/>
    <property type="match status" value="1"/>
</dbReference>
<organism evidence="13 14">
    <name type="scientific">Paenibacillus macerans</name>
    <name type="common">Bacillus macerans</name>
    <dbReference type="NCBI Taxonomy" id="44252"/>
    <lineage>
        <taxon>Bacteria</taxon>
        <taxon>Bacillati</taxon>
        <taxon>Bacillota</taxon>
        <taxon>Bacilli</taxon>
        <taxon>Bacillales</taxon>
        <taxon>Paenibacillaceae</taxon>
        <taxon>Paenibacillus</taxon>
    </lineage>
</organism>
<keyword evidence="4 10" id="KW-0547">Nucleotide-binding</keyword>
<dbReference type="EMBL" id="JMQA01000021">
    <property type="protein sequence ID" value="KFN09822.1"/>
    <property type="molecule type" value="Genomic_DNA"/>
</dbReference>
<dbReference type="GO" id="GO:0004831">
    <property type="term" value="F:tyrosine-tRNA ligase activity"/>
    <property type="evidence" value="ECO:0007669"/>
    <property type="project" value="UniProtKB-UniRule"/>
</dbReference>
<evidence type="ECO:0000256" key="4">
    <source>
        <dbReference type="ARBA" id="ARBA00022741"/>
    </source>
</evidence>
<dbReference type="OrthoDB" id="9804243at2"/>
<dbReference type="GO" id="GO:0003723">
    <property type="term" value="F:RNA binding"/>
    <property type="evidence" value="ECO:0007669"/>
    <property type="project" value="UniProtKB-KW"/>
</dbReference>
<evidence type="ECO:0000256" key="9">
    <source>
        <dbReference type="ARBA" id="ARBA00048248"/>
    </source>
</evidence>
<dbReference type="Gene3D" id="3.10.290.10">
    <property type="entry name" value="RNA-binding S4 domain"/>
    <property type="match status" value="1"/>
</dbReference>
<dbReference type="Gene3D" id="1.10.240.10">
    <property type="entry name" value="Tyrosyl-Transfer RNA Synthetase"/>
    <property type="match status" value="1"/>
</dbReference>
<feature type="short sequence motif" description="'HIGH' region" evidence="10">
    <location>
        <begin position="56"/>
        <end position="65"/>
    </location>
</feature>
<dbReference type="SMART" id="SM00363">
    <property type="entry name" value="S4"/>
    <property type="match status" value="1"/>
</dbReference>
<keyword evidence="14" id="KW-1185">Reference proteome</keyword>
<dbReference type="InterPro" id="IPR002305">
    <property type="entry name" value="aa-tRNA-synth_Ic"/>
</dbReference>
<dbReference type="GO" id="GO:0006437">
    <property type="term" value="P:tyrosyl-tRNA aminoacylation"/>
    <property type="evidence" value="ECO:0007669"/>
    <property type="project" value="UniProtKB-UniRule"/>
</dbReference>
<comment type="caution">
    <text evidence="13">The sequence shown here is derived from an EMBL/GenBank/DDBJ whole genome shotgun (WGS) entry which is preliminary data.</text>
</comment>
<name>A0A090ZGP6_PAEMA</name>
<keyword evidence="6 11" id="KW-0694">RNA-binding</keyword>
<dbReference type="Proteomes" id="UP000029278">
    <property type="component" value="Unassembled WGS sequence"/>
</dbReference>
<evidence type="ECO:0000259" key="12">
    <source>
        <dbReference type="SMART" id="SM00363"/>
    </source>
</evidence>
<dbReference type="CDD" id="cd00165">
    <property type="entry name" value="S4"/>
    <property type="match status" value="1"/>
</dbReference>
<sequence>MKWEELTPEQQAEVERQLKVISRGVVEIVPEDELRQKVMKSVVAGTPLKVKLGLDPSAPDIHVGHTVVMQKLRQFQELGHQVHLIIGDFTGRIGDPTGKSETRKQLTEEDVLRNAETYRQQIFKILDPEKTKVHFNSEWLAPLTFADVVKLAAKVTVARMLERDDFTKRYQSGQPISIHEFFYPLMQGMDSVALESDIELGGTDQKFNLLMGRTLQKEYGKDTQIAIMTPIIEGLDGVQKMSKSLGNYIGIDEEPNEIYGKAMSVPDELMLKYYELVTDLPGEELEALAEGLKTGSVHPRDAKMKLAFTLVRMYHGADAANAAQEHFVTVFQQRALPEDIEEKEIPAGELEDGKIRLIKLLTLIGFAASNGEARRSIQQGAVKLNEEKLTDPNAEVALSGGEVIQVGKRKFAKLTVK</sequence>
<dbReference type="InterPro" id="IPR002942">
    <property type="entry name" value="S4_RNA-bd"/>
</dbReference>
<dbReference type="PANTHER" id="PTHR11766">
    <property type="entry name" value="TYROSYL-TRNA SYNTHETASE"/>
    <property type="match status" value="1"/>
</dbReference>
<evidence type="ECO:0000256" key="2">
    <source>
        <dbReference type="ARBA" id="ARBA00022490"/>
    </source>
</evidence>
<evidence type="ECO:0000256" key="3">
    <source>
        <dbReference type="ARBA" id="ARBA00022598"/>
    </source>
</evidence>
<dbReference type="SUPFAM" id="SSF52374">
    <property type="entry name" value="Nucleotidylyl transferase"/>
    <property type="match status" value="1"/>
</dbReference>
<feature type="short sequence motif" description="'KMSKS' region" evidence="10">
    <location>
        <begin position="240"/>
        <end position="244"/>
    </location>
</feature>
<feature type="binding site" evidence="10">
    <location>
        <position position="243"/>
    </location>
    <ligand>
        <name>ATP</name>
        <dbReference type="ChEBI" id="CHEBI:30616"/>
    </ligand>
</feature>
<dbReference type="Pfam" id="PF22421">
    <property type="entry name" value="SYY_C-terminal"/>
    <property type="match status" value="1"/>
</dbReference>
<evidence type="ECO:0000256" key="11">
    <source>
        <dbReference type="PROSITE-ProRule" id="PRU00182"/>
    </source>
</evidence>
<dbReference type="InterPro" id="IPR036986">
    <property type="entry name" value="S4_RNA-bd_sf"/>
</dbReference>
<dbReference type="Gene3D" id="3.40.50.620">
    <property type="entry name" value="HUPs"/>
    <property type="match status" value="1"/>
</dbReference>